<comment type="similarity">
    <text evidence="1 4">Belongs to the prolyl-tRNA editing family. YbaK/EbsC subfamily.</text>
</comment>
<dbReference type="NCBIfam" id="TIGR00011">
    <property type="entry name" value="YbaK_EbsC"/>
    <property type="match status" value="1"/>
</dbReference>
<dbReference type="SUPFAM" id="SSF55826">
    <property type="entry name" value="YbaK/ProRS associated domain"/>
    <property type="match status" value="1"/>
</dbReference>
<comment type="caution">
    <text evidence="6">The sequence shown here is derived from an EMBL/GenBank/DDBJ whole genome shotgun (WGS) entry which is preliminary data.</text>
</comment>
<dbReference type="InterPro" id="IPR007214">
    <property type="entry name" value="YbaK/aa-tRNA-synth-assoc-dom"/>
</dbReference>
<keyword evidence="2 4" id="KW-0648">Protein biosynthesis</keyword>
<dbReference type="Gene3D" id="3.90.960.10">
    <property type="entry name" value="YbaK/aminoacyl-tRNA synthetase-associated domain"/>
    <property type="match status" value="1"/>
</dbReference>
<sequence length="159" mass="16806">MSVGTPATQFLRKADIAFEPVQYDYHPGQERVALQAAEAVGIAPDHLLKTLMLEVDGHPACVVVPGDRTVSMKRAAAAFGGKSASMMPSDKAERITGYRTGGISPFGQKRKVPVIFESTAMAFTQVGINGGKRGLILLLSPEAARAALDARALPLCAEN</sequence>
<evidence type="ECO:0000313" key="7">
    <source>
        <dbReference type="Proteomes" id="UP000284395"/>
    </source>
</evidence>
<organism evidence="6 7">
    <name type="scientific">Altericroceibacterium spongiae</name>
    <dbReference type="NCBI Taxonomy" id="2320269"/>
    <lineage>
        <taxon>Bacteria</taxon>
        <taxon>Pseudomonadati</taxon>
        <taxon>Pseudomonadota</taxon>
        <taxon>Alphaproteobacteria</taxon>
        <taxon>Sphingomonadales</taxon>
        <taxon>Erythrobacteraceae</taxon>
        <taxon>Altericroceibacterium</taxon>
    </lineage>
</organism>
<dbReference type="Pfam" id="PF04073">
    <property type="entry name" value="tRNA_edit"/>
    <property type="match status" value="1"/>
</dbReference>
<evidence type="ECO:0000259" key="5">
    <source>
        <dbReference type="Pfam" id="PF04073"/>
    </source>
</evidence>
<dbReference type="PANTHER" id="PTHR30411">
    <property type="entry name" value="CYTOPLASMIC PROTEIN"/>
    <property type="match status" value="1"/>
</dbReference>
<keyword evidence="7" id="KW-1185">Reference proteome</keyword>
<dbReference type="CDD" id="cd00002">
    <property type="entry name" value="YbaK_deacylase"/>
    <property type="match status" value="1"/>
</dbReference>
<dbReference type="RefSeq" id="WP_120324808.1">
    <property type="nucleotide sequence ID" value="NZ_RAPF01000005.1"/>
</dbReference>
<evidence type="ECO:0000256" key="3">
    <source>
        <dbReference type="ARBA" id="ARBA00023239"/>
    </source>
</evidence>
<dbReference type="GO" id="GO:0016829">
    <property type="term" value="F:lyase activity"/>
    <property type="evidence" value="ECO:0007669"/>
    <property type="project" value="UniProtKB-KW"/>
</dbReference>
<accession>A0A420EIG1</accession>
<dbReference type="EC" id="4.2.-.-" evidence="4"/>
<proteinExistence type="inferred from homology"/>
<name>A0A420EIG1_9SPHN</name>
<gene>
    <name evidence="6" type="primary">ybaK</name>
    <name evidence="6" type="ORF">D6851_10180</name>
</gene>
<evidence type="ECO:0000256" key="1">
    <source>
        <dbReference type="ARBA" id="ARBA00009798"/>
    </source>
</evidence>
<dbReference type="EMBL" id="RAPF01000005">
    <property type="protein sequence ID" value="RKF20511.1"/>
    <property type="molecule type" value="Genomic_DNA"/>
</dbReference>
<protein>
    <recommendedName>
        <fullName evidence="4">Cys-tRNA(Pro)/Cys-tRNA(Cys) deacylase</fullName>
        <ecNumber evidence="4">4.2.-.-</ecNumber>
    </recommendedName>
</protein>
<keyword evidence="3 4" id="KW-0456">Lyase</keyword>
<dbReference type="AlphaFoldDB" id="A0A420EIG1"/>
<dbReference type="Proteomes" id="UP000284395">
    <property type="component" value="Unassembled WGS sequence"/>
</dbReference>
<dbReference type="OrthoDB" id="9809296at2"/>
<evidence type="ECO:0000256" key="2">
    <source>
        <dbReference type="ARBA" id="ARBA00022917"/>
    </source>
</evidence>
<dbReference type="InterPro" id="IPR004369">
    <property type="entry name" value="Prolyl-tRNA_editing_YbaK/EbsC"/>
</dbReference>
<dbReference type="GO" id="GO:0006412">
    <property type="term" value="P:translation"/>
    <property type="evidence" value="ECO:0007669"/>
    <property type="project" value="UniProtKB-KW"/>
</dbReference>
<dbReference type="GO" id="GO:0002161">
    <property type="term" value="F:aminoacyl-tRNA deacylase activity"/>
    <property type="evidence" value="ECO:0007669"/>
    <property type="project" value="InterPro"/>
</dbReference>
<dbReference type="InterPro" id="IPR036754">
    <property type="entry name" value="YbaK/aa-tRNA-synt-asso_dom_sf"/>
</dbReference>
<reference evidence="6 7" key="1">
    <citation type="submission" date="2018-09" db="EMBL/GenBank/DDBJ databases">
        <title>Altererythrobacter spongiae sp. nov., isolated from a marine sponge.</title>
        <authorList>
            <person name="Zhuang L."/>
            <person name="Luo L."/>
        </authorList>
    </citation>
    <scope>NUCLEOTIDE SEQUENCE [LARGE SCALE GENOMIC DNA]</scope>
    <source>
        <strain evidence="6 7">HN-Y73</strain>
    </source>
</reference>
<evidence type="ECO:0000256" key="4">
    <source>
        <dbReference type="PIRNR" id="PIRNR006181"/>
    </source>
</evidence>
<feature type="domain" description="YbaK/aminoacyl-tRNA synthetase-associated" evidence="5">
    <location>
        <begin position="34"/>
        <end position="143"/>
    </location>
</feature>
<evidence type="ECO:0000313" key="6">
    <source>
        <dbReference type="EMBL" id="RKF20511.1"/>
    </source>
</evidence>
<dbReference type="PIRSF" id="PIRSF006181">
    <property type="entry name" value="EbsC_YbaK"/>
    <property type="match status" value="1"/>
</dbReference>
<dbReference type="PANTHER" id="PTHR30411:SF0">
    <property type="entry name" value="CYS-TRNA(PRO)_CYS-TRNA(CYS) DEACYLASE YBAK"/>
    <property type="match status" value="1"/>
</dbReference>